<protein>
    <submittedName>
        <fullName evidence="11">Ubiquinol oxidase subunit 1</fullName>
        <ecNumber evidence="11">1.10.3.-</ecNumber>
    </submittedName>
</protein>
<evidence type="ECO:0000313" key="12">
    <source>
        <dbReference type="Proteomes" id="UP000373449"/>
    </source>
</evidence>
<evidence type="ECO:0000259" key="10">
    <source>
        <dbReference type="PROSITE" id="PS50855"/>
    </source>
</evidence>
<dbReference type="InterPro" id="IPR036927">
    <property type="entry name" value="Cyt_c_oxase-like_su1_sf"/>
</dbReference>
<feature type="domain" description="Cytochrome oxidase subunit I profile" evidence="10">
    <location>
        <begin position="1"/>
        <end position="120"/>
    </location>
</feature>
<organism evidence="11 12">
    <name type="scientific">Budvicia aquatica</name>
    <dbReference type="NCBI Taxonomy" id="82979"/>
    <lineage>
        <taxon>Bacteria</taxon>
        <taxon>Pseudomonadati</taxon>
        <taxon>Pseudomonadota</taxon>
        <taxon>Gammaproteobacteria</taxon>
        <taxon>Enterobacterales</taxon>
        <taxon>Budviciaceae</taxon>
        <taxon>Budvicia</taxon>
    </lineage>
</organism>
<dbReference type="Pfam" id="PF00115">
    <property type="entry name" value="COX1"/>
    <property type="match status" value="1"/>
</dbReference>
<keyword evidence="9" id="KW-0812">Transmembrane</keyword>
<dbReference type="GO" id="GO:0046872">
    <property type="term" value="F:metal ion binding"/>
    <property type="evidence" value="ECO:0007669"/>
    <property type="project" value="UniProtKB-KW"/>
</dbReference>
<dbReference type="PRINTS" id="PR01165">
    <property type="entry name" value="CYCOXIDASEI"/>
</dbReference>
<keyword evidence="9" id="KW-1133">Transmembrane helix</keyword>
<dbReference type="SUPFAM" id="SSF81442">
    <property type="entry name" value="Cytochrome c oxidase subunit I-like"/>
    <property type="match status" value="1"/>
</dbReference>
<dbReference type="GO" id="GO:0022904">
    <property type="term" value="P:respiratory electron transport chain"/>
    <property type="evidence" value="ECO:0007669"/>
    <property type="project" value="TreeGrafter"/>
</dbReference>
<keyword evidence="11" id="KW-0560">Oxidoreductase</keyword>
<accession>A0A484ZA68</accession>
<dbReference type="GO" id="GO:0020037">
    <property type="term" value="F:heme binding"/>
    <property type="evidence" value="ECO:0007669"/>
    <property type="project" value="InterPro"/>
</dbReference>
<name>A0A484ZA68_9GAMM</name>
<dbReference type="EC" id="1.10.3.-" evidence="11"/>
<keyword evidence="3" id="KW-0349">Heme</keyword>
<keyword evidence="7" id="KW-0408">Iron</keyword>
<dbReference type="PANTHER" id="PTHR10422">
    <property type="entry name" value="CYTOCHROME C OXIDASE SUBUNIT 1"/>
    <property type="match status" value="1"/>
</dbReference>
<dbReference type="EMBL" id="CAADJA010000002">
    <property type="protein sequence ID" value="VFS45342.1"/>
    <property type="molecule type" value="Genomic_DNA"/>
</dbReference>
<evidence type="ECO:0000256" key="1">
    <source>
        <dbReference type="ARBA" id="ARBA00009578"/>
    </source>
</evidence>
<dbReference type="GO" id="GO:0009486">
    <property type="term" value="F:cytochrome bo3 ubiquinol oxidase activity"/>
    <property type="evidence" value="ECO:0007669"/>
    <property type="project" value="TreeGrafter"/>
</dbReference>
<keyword evidence="6" id="KW-0249">Electron transport</keyword>
<dbReference type="InterPro" id="IPR023616">
    <property type="entry name" value="Cyt_c_oxase-like_su1_dom"/>
</dbReference>
<dbReference type="PROSITE" id="PS50855">
    <property type="entry name" value="COX1"/>
    <property type="match status" value="1"/>
</dbReference>
<dbReference type="GO" id="GO:0015990">
    <property type="term" value="P:electron transport coupled proton transport"/>
    <property type="evidence" value="ECO:0007669"/>
    <property type="project" value="TreeGrafter"/>
</dbReference>
<keyword evidence="9" id="KW-0472">Membrane</keyword>
<evidence type="ECO:0000256" key="3">
    <source>
        <dbReference type="ARBA" id="ARBA00022617"/>
    </source>
</evidence>
<keyword evidence="8" id="KW-0186">Copper</keyword>
<evidence type="ECO:0000256" key="5">
    <source>
        <dbReference type="ARBA" id="ARBA00022723"/>
    </source>
</evidence>
<dbReference type="PANTHER" id="PTHR10422:SF35">
    <property type="entry name" value="CYTOCHROME BO(3) UBIQUINOL OXIDASE SUBUNIT 1"/>
    <property type="match status" value="1"/>
</dbReference>
<sequence>MYILVAIVMLLRGFADALMMRTQLAISSVTDGGEGFLPPHHYDQIFTAHGVIMIFFMAMPFVIGLMNIVVPLQIGARDVAFPFLNSLSFWLFVAGVVLINISLGVGEFAQTGWLAYPPLSLKPGSGSIIGYGVYRYPGSVRCSPG</sequence>
<gene>
    <name evidence="11" type="primary">cyoB_2</name>
    <name evidence="11" type="ORF">NCTC12282_00214</name>
</gene>
<dbReference type="Gene3D" id="1.20.210.10">
    <property type="entry name" value="Cytochrome c oxidase-like, subunit I domain"/>
    <property type="match status" value="1"/>
</dbReference>
<keyword evidence="2" id="KW-0813">Transport</keyword>
<evidence type="ECO:0000256" key="4">
    <source>
        <dbReference type="ARBA" id="ARBA00022660"/>
    </source>
</evidence>
<evidence type="ECO:0000256" key="8">
    <source>
        <dbReference type="ARBA" id="ARBA00023008"/>
    </source>
</evidence>
<comment type="similarity">
    <text evidence="1">Belongs to the heme-copper respiratory oxidase family.</text>
</comment>
<evidence type="ECO:0000313" key="11">
    <source>
        <dbReference type="EMBL" id="VFS45342.1"/>
    </source>
</evidence>
<reference evidence="11 12" key="1">
    <citation type="submission" date="2019-03" db="EMBL/GenBank/DDBJ databases">
        <authorList>
            <consortium name="Pathogen Informatics"/>
        </authorList>
    </citation>
    <scope>NUCLEOTIDE SEQUENCE [LARGE SCALE GENOMIC DNA]</scope>
    <source>
        <strain evidence="11 12">NCTC12282</strain>
    </source>
</reference>
<keyword evidence="4" id="KW-0679">Respiratory chain</keyword>
<feature type="transmembrane region" description="Helical" evidence="9">
    <location>
        <begin position="51"/>
        <end position="70"/>
    </location>
</feature>
<dbReference type="InterPro" id="IPR000883">
    <property type="entry name" value="Cyt_C_Oxase_1"/>
</dbReference>
<dbReference type="GO" id="GO:0005886">
    <property type="term" value="C:plasma membrane"/>
    <property type="evidence" value="ECO:0007669"/>
    <property type="project" value="TreeGrafter"/>
</dbReference>
<feature type="transmembrane region" description="Helical" evidence="9">
    <location>
        <begin position="82"/>
        <end position="103"/>
    </location>
</feature>
<dbReference type="Proteomes" id="UP000373449">
    <property type="component" value="Unassembled WGS sequence"/>
</dbReference>
<evidence type="ECO:0000256" key="2">
    <source>
        <dbReference type="ARBA" id="ARBA00022448"/>
    </source>
</evidence>
<evidence type="ECO:0000256" key="7">
    <source>
        <dbReference type="ARBA" id="ARBA00023004"/>
    </source>
</evidence>
<proteinExistence type="inferred from homology"/>
<dbReference type="GO" id="GO:0009060">
    <property type="term" value="P:aerobic respiration"/>
    <property type="evidence" value="ECO:0007669"/>
    <property type="project" value="InterPro"/>
</dbReference>
<evidence type="ECO:0000256" key="9">
    <source>
        <dbReference type="SAM" id="Phobius"/>
    </source>
</evidence>
<keyword evidence="5" id="KW-0479">Metal-binding</keyword>
<dbReference type="GO" id="GO:0004129">
    <property type="term" value="F:cytochrome-c oxidase activity"/>
    <property type="evidence" value="ECO:0007669"/>
    <property type="project" value="InterPro"/>
</dbReference>
<evidence type="ECO:0000256" key="6">
    <source>
        <dbReference type="ARBA" id="ARBA00022982"/>
    </source>
</evidence>
<dbReference type="AlphaFoldDB" id="A0A484ZA68"/>